<gene>
    <name evidence="9" type="ORF">KCTCHS21_13790</name>
</gene>
<evidence type="ECO:0000256" key="7">
    <source>
        <dbReference type="SAM" id="Phobius"/>
    </source>
</evidence>
<dbReference type="CDD" id="cd06225">
    <property type="entry name" value="HAMP"/>
    <property type="match status" value="1"/>
</dbReference>
<keyword evidence="5" id="KW-0418">Kinase</keyword>
<reference evidence="9 10" key="1">
    <citation type="submission" date="2019-01" db="EMBL/GenBank/DDBJ databases">
        <title>Complete genome sequence of Cohnella hallensis HS21 isolated from Korean fir (Abies koreana) rhizospheric soil.</title>
        <authorList>
            <person name="Jiang L."/>
            <person name="Kang S.W."/>
            <person name="Kim S."/>
            <person name="Jung J."/>
            <person name="Kim C.Y."/>
            <person name="Kim D.H."/>
            <person name="Kim S.W."/>
            <person name="Lee J."/>
        </authorList>
    </citation>
    <scope>NUCLEOTIDE SEQUENCE [LARGE SCALE GENOMIC DNA]</scope>
    <source>
        <strain evidence="9 10">HS21</strain>
    </source>
</reference>
<evidence type="ECO:0000256" key="3">
    <source>
        <dbReference type="ARBA" id="ARBA00022553"/>
    </source>
</evidence>
<dbReference type="AlphaFoldDB" id="A0A3T1D1K7"/>
<dbReference type="SUPFAM" id="SSF55874">
    <property type="entry name" value="ATPase domain of HSP90 chaperone/DNA topoisomerase II/histidine kinase"/>
    <property type="match status" value="1"/>
</dbReference>
<dbReference type="InterPro" id="IPR010559">
    <property type="entry name" value="Sig_transdc_His_kin_internal"/>
</dbReference>
<keyword evidence="7" id="KW-0812">Transmembrane</keyword>
<dbReference type="Proteomes" id="UP000289856">
    <property type="component" value="Chromosome"/>
</dbReference>
<dbReference type="SUPFAM" id="SSF158472">
    <property type="entry name" value="HAMP domain-like"/>
    <property type="match status" value="1"/>
</dbReference>
<feature type="transmembrane region" description="Helical" evidence="7">
    <location>
        <begin position="275"/>
        <end position="297"/>
    </location>
</feature>
<evidence type="ECO:0000256" key="6">
    <source>
        <dbReference type="ARBA" id="ARBA00023136"/>
    </source>
</evidence>
<dbReference type="GO" id="GO:0005886">
    <property type="term" value="C:plasma membrane"/>
    <property type="evidence" value="ECO:0007669"/>
    <property type="project" value="UniProtKB-SubCell"/>
</dbReference>
<keyword evidence="10" id="KW-1185">Reference proteome</keyword>
<evidence type="ECO:0000313" key="10">
    <source>
        <dbReference type="Proteomes" id="UP000289856"/>
    </source>
</evidence>
<dbReference type="RefSeq" id="WP_130606178.1">
    <property type="nucleotide sequence ID" value="NZ_AP019400.1"/>
</dbReference>
<dbReference type="InterPro" id="IPR003660">
    <property type="entry name" value="HAMP_dom"/>
</dbReference>
<dbReference type="PROSITE" id="PS50885">
    <property type="entry name" value="HAMP"/>
    <property type="match status" value="1"/>
</dbReference>
<dbReference type="InterPro" id="IPR003594">
    <property type="entry name" value="HATPase_dom"/>
</dbReference>
<evidence type="ECO:0000256" key="2">
    <source>
        <dbReference type="ARBA" id="ARBA00022475"/>
    </source>
</evidence>
<dbReference type="KEGG" id="cohn:KCTCHS21_13790"/>
<dbReference type="PANTHER" id="PTHR34220">
    <property type="entry name" value="SENSOR HISTIDINE KINASE YPDA"/>
    <property type="match status" value="1"/>
</dbReference>
<dbReference type="Gene3D" id="6.10.340.10">
    <property type="match status" value="1"/>
</dbReference>
<dbReference type="EMBL" id="AP019400">
    <property type="protein sequence ID" value="BBI31980.1"/>
    <property type="molecule type" value="Genomic_DNA"/>
</dbReference>
<dbReference type="InterPro" id="IPR036890">
    <property type="entry name" value="HATPase_C_sf"/>
</dbReference>
<dbReference type="Gene3D" id="3.30.565.10">
    <property type="entry name" value="Histidine kinase-like ATPase, C-terminal domain"/>
    <property type="match status" value="1"/>
</dbReference>
<dbReference type="Pfam" id="PF06580">
    <property type="entry name" value="His_kinase"/>
    <property type="match status" value="1"/>
</dbReference>
<accession>A0A3T1D1K7</accession>
<evidence type="ECO:0000256" key="1">
    <source>
        <dbReference type="ARBA" id="ARBA00004651"/>
    </source>
</evidence>
<keyword evidence="6 7" id="KW-0472">Membrane</keyword>
<sequence length="576" mass="66040">MMSRSISSKKLIVLIMMIFTVPFTGFLLVYNFYTVNMLNNRIAETNQSRVEFNRFYLEENLHNVENFMANLVANDRSYGRLRYELTPLDAHLNTFSILEKFKDFLPTQKTAAALFIYTPKNELYRKVFQGDISSDEREEVDHYLRKLVITETDLGQRGWFTQQVGAKNYLFRILGGNGVFTIFMLDLSQATTPGNSSKQDSSNDIFLYSTTQGEALTSKKVVGDAGIVLKGNSDAYYISGKAERYFIVQSYSENAGINLVYAMRYHNFLGAMNPLSLSLLIASIVFIILLFVCFRLLKRNFFTPLSELVSTIERIRNGNIEAKISPVGRIEEFEQVSEAFNAMMDQIKRLKIVAYEQKLEAHRAKLEYLQIQIRPHFFLNILKNLYGLAEAESYKRIQKMILVLSDYLRFMIQEHAVTIPLSVELRNVETYVLLQQMSLSVPINCTIDVDTALNELQIPPLTILTFVENAVKHATVPHTTLKIHIKVRLLQNEDGEYINITILDNGPGFSDEALSWLNGGSDIQTAAQHVGIANVRRRFALIYENKKMFYFDRSNGSCVEIFIPYRNDIVGTEQLR</sequence>
<keyword evidence="4" id="KW-0808">Transferase</keyword>
<organism evidence="9 10">
    <name type="scientific">Cohnella abietis</name>
    <dbReference type="NCBI Taxonomy" id="2507935"/>
    <lineage>
        <taxon>Bacteria</taxon>
        <taxon>Bacillati</taxon>
        <taxon>Bacillota</taxon>
        <taxon>Bacilli</taxon>
        <taxon>Bacillales</taxon>
        <taxon>Paenibacillaceae</taxon>
        <taxon>Cohnella</taxon>
    </lineage>
</organism>
<dbReference type="OrthoDB" id="759642at2"/>
<dbReference type="Pfam" id="PF02518">
    <property type="entry name" value="HATPase_c"/>
    <property type="match status" value="1"/>
</dbReference>
<evidence type="ECO:0000259" key="8">
    <source>
        <dbReference type="PROSITE" id="PS50885"/>
    </source>
</evidence>
<dbReference type="GO" id="GO:0000155">
    <property type="term" value="F:phosphorelay sensor kinase activity"/>
    <property type="evidence" value="ECO:0007669"/>
    <property type="project" value="InterPro"/>
</dbReference>
<feature type="domain" description="HAMP" evidence="8">
    <location>
        <begin position="299"/>
        <end position="352"/>
    </location>
</feature>
<dbReference type="InterPro" id="IPR050640">
    <property type="entry name" value="Bact_2-comp_sensor_kinase"/>
</dbReference>
<keyword evidence="3" id="KW-0597">Phosphoprotein</keyword>
<evidence type="ECO:0000313" key="9">
    <source>
        <dbReference type="EMBL" id="BBI31980.1"/>
    </source>
</evidence>
<proteinExistence type="predicted"/>
<keyword evidence="7" id="KW-1133">Transmembrane helix</keyword>
<feature type="transmembrane region" description="Helical" evidence="7">
    <location>
        <begin position="12"/>
        <end position="33"/>
    </location>
</feature>
<dbReference type="SMART" id="SM00304">
    <property type="entry name" value="HAMP"/>
    <property type="match status" value="1"/>
</dbReference>
<dbReference type="Pfam" id="PF00672">
    <property type="entry name" value="HAMP"/>
    <property type="match status" value="1"/>
</dbReference>
<name>A0A3T1D1K7_9BACL</name>
<evidence type="ECO:0000256" key="5">
    <source>
        <dbReference type="ARBA" id="ARBA00022777"/>
    </source>
</evidence>
<comment type="subcellular location">
    <subcellularLocation>
        <location evidence="1">Cell membrane</location>
        <topology evidence="1">Multi-pass membrane protein</topology>
    </subcellularLocation>
</comment>
<dbReference type="PANTHER" id="PTHR34220:SF7">
    <property type="entry name" value="SENSOR HISTIDINE KINASE YPDA"/>
    <property type="match status" value="1"/>
</dbReference>
<protein>
    <recommendedName>
        <fullName evidence="8">HAMP domain-containing protein</fullName>
    </recommendedName>
</protein>
<evidence type="ECO:0000256" key="4">
    <source>
        <dbReference type="ARBA" id="ARBA00022679"/>
    </source>
</evidence>
<keyword evidence="2" id="KW-1003">Cell membrane</keyword>